<feature type="compositionally biased region" description="Basic residues" evidence="1">
    <location>
        <begin position="64"/>
        <end position="77"/>
    </location>
</feature>
<sequence length="152" mass="17066">MPPARHLSASPSARMGSAGTTVRRRRHTKFLADRLTSVCFRWVLRRPARPTRAAAGQSDCSTKYRQHSAIKKRRRPHPASAYTHISRGTPRRTESYLIPKYAALDMPWERITQRRQCPIIGALNTPTPIGPRASPRHTPGVHGLKVVCTARS</sequence>
<gene>
    <name evidence="2" type="ORF">HYPSUDRAFT_212969</name>
</gene>
<dbReference type="AlphaFoldDB" id="A0A0D2MS62"/>
<feature type="region of interest" description="Disordered" evidence="1">
    <location>
        <begin position="51"/>
        <end position="89"/>
    </location>
</feature>
<accession>A0A0D2MS62</accession>
<evidence type="ECO:0000313" key="2">
    <source>
        <dbReference type="EMBL" id="KJA26828.1"/>
    </source>
</evidence>
<keyword evidence="3" id="KW-1185">Reference proteome</keyword>
<protein>
    <submittedName>
        <fullName evidence="2">Uncharacterized protein</fullName>
    </submittedName>
</protein>
<name>A0A0D2MS62_HYPSF</name>
<evidence type="ECO:0000313" key="3">
    <source>
        <dbReference type="Proteomes" id="UP000054270"/>
    </source>
</evidence>
<dbReference type="Proteomes" id="UP000054270">
    <property type="component" value="Unassembled WGS sequence"/>
</dbReference>
<evidence type="ECO:0000256" key="1">
    <source>
        <dbReference type="SAM" id="MobiDB-lite"/>
    </source>
</evidence>
<feature type="region of interest" description="Disordered" evidence="1">
    <location>
        <begin position="1"/>
        <end position="25"/>
    </location>
</feature>
<organism evidence="2 3">
    <name type="scientific">Hypholoma sublateritium (strain FD-334 SS-4)</name>
    <dbReference type="NCBI Taxonomy" id="945553"/>
    <lineage>
        <taxon>Eukaryota</taxon>
        <taxon>Fungi</taxon>
        <taxon>Dikarya</taxon>
        <taxon>Basidiomycota</taxon>
        <taxon>Agaricomycotina</taxon>
        <taxon>Agaricomycetes</taxon>
        <taxon>Agaricomycetidae</taxon>
        <taxon>Agaricales</taxon>
        <taxon>Agaricineae</taxon>
        <taxon>Strophariaceae</taxon>
        <taxon>Hypholoma</taxon>
    </lineage>
</organism>
<proteinExistence type="predicted"/>
<dbReference type="EMBL" id="KN817526">
    <property type="protein sequence ID" value="KJA26828.1"/>
    <property type="molecule type" value="Genomic_DNA"/>
</dbReference>
<reference evidence="3" key="1">
    <citation type="submission" date="2014-04" db="EMBL/GenBank/DDBJ databases">
        <title>Evolutionary Origins and Diversification of the Mycorrhizal Mutualists.</title>
        <authorList>
            <consortium name="DOE Joint Genome Institute"/>
            <consortium name="Mycorrhizal Genomics Consortium"/>
            <person name="Kohler A."/>
            <person name="Kuo A."/>
            <person name="Nagy L.G."/>
            <person name="Floudas D."/>
            <person name="Copeland A."/>
            <person name="Barry K.W."/>
            <person name="Cichocki N."/>
            <person name="Veneault-Fourrey C."/>
            <person name="LaButti K."/>
            <person name="Lindquist E.A."/>
            <person name="Lipzen A."/>
            <person name="Lundell T."/>
            <person name="Morin E."/>
            <person name="Murat C."/>
            <person name="Riley R."/>
            <person name="Ohm R."/>
            <person name="Sun H."/>
            <person name="Tunlid A."/>
            <person name="Henrissat B."/>
            <person name="Grigoriev I.V."/>
            <person name="Hibbett D.S."/>
            <person name="Martin F."/>
        </authorList>
    </citation>
    <scope>NUCLEOTIDE SEQUENCE [LARGE SCALE GENOMIC DNA]</scope>
    <source>
        <strain evidence="3">FD-334 SS-4</strain>
    </source>
</reference>